<reference evidence="4" key="1">
    <citation type="submission" date="2012-02" db="EMBL/GenBank/DDBJ databases">
        <title>Complete sequence of Desulfitobacterium dichloroeliminans LMG P-21439.</title>
        <authorList>
            <person name="Lucas S."/>
            <person name="Han J."/>
            <person name="Lapidus A."/>
            <person name="Cheng J.-F."/>
            <person name="Goodwin L."/>
            <person name="Pitluck S."/>
            <person name="Peters L."/>
            <person name="Ovchinnikova G."/>
            <person name="Teshima H."/>
            <person name="Detter J.C."/>
            <person name="Han C."/>
            <person name="Tapia R."/>
            <person name="Land M."/>
            <person name="Hauser L."/>
            <person name="Kyrpides N."/>
            <person name="Ivanova N."/>
            <person name="Pagani I."/>
            <person name="Kruse T."/>
            <person name="de Vos W.M."/>
            <person name="Boon N."/>
            <person name="Smidt H."/>
            <person name="Woyke T."/>
        </authorList>
    </citation>
    <scope>NUCLEOTIDE SEQUENCE [LARGE SCALE GENOMIC DNA]</scope>
    <source>
        <strain evidence="4">LMG P-21439 / DCA1</strain>
    </source>
</reference>
<dbReference type="KEGG" id="ddl:Desdi_2301"/>
<evidence type="ECO:0000313" key="4">
    <source>
        <dbReference type="Proteomes" id="UP000010797"/>
    </source>
</evidence>
<evidence type="ECO:0000259" key="2">
    <source>
        <dbReference type="Pfam" id="PF03190"/>
    </source>
</evidence>
<dbReference type="Pfam" id="PF03190">
    <property type="entry name" value="Thioredox_DsbH"/>
    <property type="match status" value="1"/>
</dbReference>
<dbReference type="InterPro" id="IPR004879">
    <property type="entry name" value="Ssp411-like_TRX"/>
</dbReference>
<dbReference type="Gene3D" id="3.40.30.10">
    <property type="entry name" value="Glutaredoxin"/>
    <property type="match status" value="1"/>
</dbReference>
<dbReference type="InterPro" id="IPR012341">
    <property type="entry name" value="6hp_glycosidase-like_sf"/>
</dbReference>
<sequence length="698" mass="79943">MNSKNGAPNRLINEKSPYLLQHAYNPVDWYPWGQEAFAKAKTQNRPIFLSIGYSTCHWCHVMERESFEDHEVADLLNRYFIAIKVDREERPDVDHIYMEFCQALIGSGGWPLTILMTPDQKPFYAGTYFPKESRYGRPGIIDVLHQLGELWRVDEKKVLSSAESIYTAVTTHKELPNASVVSSQEDDFRPWAKVILEAAFQTFQESFDSQYGGFRQAPKFPTPHNLTFLLRYAYDHGQAPKAQQATHMVRTTLDAMGQGGIYDHIGFGFARYSTDQHWLVPHFEKMLYDNALLAIAYLESYQVQHLPRDEQKVREIFAYVLRDMVSPEGGFYSAEDADSEGVEGKFYVWTPQEIHELLGSEAGQLYCRAYDITRDGNFEGKNIPNLLHTEWTALAEEFNLSREELSLQLEEARKVLFQAREKRIHPHKDDKILTSWNGLMIAALAKGAQILDDTTYTDAAEKAVSFIINYLYPKQRLLARYRDRDSAHLGYLDDYAFLIWGLIELYSATGKKDHLGLALSLQKAQDELFLDTEQLGYFLTGHDAEELLIRPKEIYDGATPSGNSVSACNLIRLARLTGDIHWEKRANEQLMAFKSSLSTHSAGYTMFLQALQYALAQSREIVLAGPIQHAELSKMKELIFTEYRPYTTLLYQEGTLSELIPWLKDYPEDSKQSTAYICQNYSCLRPVHTAAELPSLLL</sequence>
<evidence type="ECO:0000256" key="1">
    <source>
        <dbReference type="SAM" id="Coils"/>
    </source>
</evidence>
<gene>
    <name evidence="3" type="ordered locus">Desdi_2301</name>
</gene>
<feature type="coiled-coil region" evidence="1">
    <location>
        <begin position="395"/>
        <end position="422"/>
    </location>
</feature>
<dbReference type="PIRSF" id="PIRSF006402">
    <property type="entry name" value="UCP006402_thioredoxin"/>
    <property type="match status" value="1"/>
</dbReference>
<dbReference type="InterPro" id="IPR008928">
    <property type="entry name" value="6-hairpin_glycosidase_sf"/>
</dbReference>
<organism evidence="3 4">
    <name type="scientific">Desulfitobacterium dichloroeliminans (strain LMG P-21439 / DCA1)</name>
    <dbReference type="NCBI Taxonomy" id="871963"/>
    <lineage>
        <taxon>Bacteria</taxon>
        <taxon>Bacillati</taxon>
        <taxon>Bacillota</taxon>
        <taxon>Clostridia</taxon>
        <taxon>Eubacteriales</taxon>
        <taxon>Desulfitobacteriaceae</taxon>
        <taxon>Desulfitobacterium</taxon>
    </lineage>
</organism>
<accession>L0F9V4</accession>
<dbReference type="STRING" id="871963.Desdi_2301"/>
<protein>
    <submittedName>
        <fullName evidence="3">Thioredoxin domain protein</fullName>
    </submittedName>
</protein>
<dbReference type="InterPro" id="IPR036249">
    <property type="entry name" value="Thioredoxin-like_sf"/>
</dbReference>
<dbReference type="PANTHER" id="PTHR42899:SF1">
    <property type="entry name" value="SPERMATOGENESIS-ASSOCIATED PROTEIN 20"/>
    <property type="match status" value="1"/>
</dbReference>
<dbReference type="EMBL" id="CP003344">
    <property type="protein sequence ID" value="AGA69728.1"/>
    <property type="molecule type" value="Genomic_DNA"/>
</dbReference>
<dbReference type="RefSeq" id="WP_015262701.1">
    <property type="nucleotide sequence ID" value="NC_019903.1"/>
</dbReference>
<keyword evidence="4" id="KW-1185">Reference proteome</keyword>
<dbReference type="PANTHER" id="PTHR42899">
    <property type="entry name" value="SPERMATOGENESIS-ASSOCIATED PROTEIN 20"/>
    <property type="match status" value="1"/>
</dbReference>
<dbReference type="SUPFAM" id="SSF52833">
    <property type="entry name" value="Thioredoxin-like"/>
    <property type="match status" value="1"/>
</dbReference>
<dbReference type="HOGENOM" id="CLU_014051_4_1_9"/>
<dbReference type="Proteomes" id="UP000010797">
    <property type="component" value="Chromosome"/>
</dbReference>
<dbReference type="AlphaFoldDB" id="L0F9V4"/>
<dbReference type="InterPro" id="IPR024705">
    <property type="entry name" value="Ssp411"/>
</dbReference>
<dbReference type="GO" id="GO:0005975">
    <property type="term" value="P:carbohydrate metabolic process"/>
    <property type="evidence" value="ECO:0007669"/>
    <property type="project" value="InterPro"/>
</dbReference>
<feature type="domain" description="Spermatogenesis-associated protein 20-like TRX" evidence="2">
    <location>
        <begin position="8"/>
        <end position="168"/>
    </location>
</feature>
<dbReference type="OrthoDB" id="9762614at2"/>
<dbReference type="CDD" id="cd02955">
    <property type="entry name" value="SSP411"/>
    <property type="match status" value="1"/>
</dbReference>
<dbReference type="Gene3D" id="1.50.10.10">
    <property type="match status" value="1"/>
</dbReference>
<dbReference type="eggNOG" id="COG1331">
    <property type="taxonomic scope" value="Bacteria"/>
</dbReference>
<keyword evidence="1" id="KW-0175">Coiled coil</keyword>
<name>L0F9V4_DESDL</name>
<proteinExistence type="predicted"/>
<evidence type="ECO:0000313" key="3">
    <source>
        <dbReference type="EMBL" id="AGA69728.1"/>
    </source>
</evidence>
<dbReference type="SUPFAM" id="SSF48208">
    <property type="entry name" value="Six-hairpin glycosidases"/>
    <property type="match status" value="1"/>
</dbReference>